<dbReference type="AlphaFoldDB" id="A0A4R6FIG6"/>
<comment type="function">
    <text evidence="4 5">Required for flagellar hook formation. May act as a scaffolding protein.</text>
</comment>
<keyword evidence="7" id="KW-0966">Cell projection</keyword>
<dbReference type="Gene3D" id="2.30.30.910">
    <property type="match status" value="1"/>
</dbReference>
<dbReference type="Pfam" id="PF13860">
    <property type="entry name" value="FlgD_ig"/>
    <property type="match status" value="1"/>
</dbReference>
<evidence type="ECO:0000256" key="2">
    <source>
        <dbReference type="ARBA" id="ARBA00016013"/>
    </source>
</evidence>
<dbReference type="Pfam" id="PF03963">
    <property type="entry name" value="FlgD"/>
    <property type="match status" value="1"/>
</dbReference>
<keyword evidence="3 5" id="KW-1005">Bacterial flagellum biogenesis</keyword>
<dbReference type="Gene3D" id="2.60.40.4070">
    <property type="match status" value="1"/>
</dbReference>
<protein>
    <recommendedName>
        <fullName evidence="2 5">Basal-body rod modification protein FlgD</fullName>
    </recommendedName>
</protein>
<reference evidence="7 8" key="1">
    <citation type="submission" date="2019-03" db="EMBL/GenBank/DDBJ databases">
        <title>Genomic Encyclopedia of Type Strains, Phase IV (KMG-IV): sequencing the most valuable type-strain genomes for metagenomic binning, comparative biology and taxonomic classification.</title>
        <authorList>
            <person name="Goeker M."/>
        </authorList>
    </citation>
    <scope>NUCLEOTIDE SEQUENCE [LARGE SCALE GENOMIC DNA]</scope>
    <source>
        <strain evidence="7 8">DSM 25059</strain>
    </source>
</reference>
<dbReference type="GO" id="GO:0044781">
    <property type="term" value="P:bacterial-type flagellum organization"/>
    <property type="evidence" value="ECO:0007669"/>
    <property type="project" value="UniProtKB-UniRule"/>
</dbReference>
<dbReference type="Proteomes" id="UP000295493">
    <property type="component" value="Unassembled WGS sequence"/>
</dbReference>
<organism evidence="7 8">
    <name type="scientific">Stakelama pacifica</name>
    <dbReference type="NCBI Taxonomy" id="517720"/>
    <lineage>
        <taxon>Bacteria</taxon>
        <taxon>Pseudomonadati</taxon>
        <taxon>Pseudomonadota</taxon>
        <taxon>Alphaproteobacteria</taxon>
        <taxon>Sphingomonadales</taxon>
        <taxon>Sphingomonadaceae</taxon>
        <taxon>Stakelama</taxon>
    </lineage>
</organism>
<evidence type="ECO:0000313" key="8">
    <source>
        <dbReference type="Proteomes" id="UP000295493"/>
    </source>
</evidence>
<evidence type="ECO:0000256" key="5">
    <source>
        <dbReference type="RuleBase" id="RU362076"/>
    </source>
</evidence>
<proteinExistence type="inferred from homology"/>
<dbReference type="OrthoDB" id="9785233at2"/>
<gene>
    <name evidence="7" type="ORF">EV664_108118</name>
</gene>
<evidence type="ECO:0000256" key="1">
    <source>
        <dbReference type="ARBA" id="ARBA00010577"/>
    </source>
</evidence>
<dbReference type="InterPro" id="IPR025965">
    <property type="entry name" value="FlgD/Vpr_Ig-like"/>
</dbReference>
<comment type="caution">
    <text evidence="7">The sequence shown here is derived from an EMBL/GenBank/DDBJ whole genome shotgun (WGS) entry which is preliminary data.</text>
</comment>
<keyword evidence="7" id="KW-0282">Flagellum</keyword>
<dbReference type="InterPro" id="IPR005648">
    <property type="entry name" value="FlgD"/>
</dbReference>
<evidence type="ECO:0000313" key="7">
    <source>
        <dbReference type="EMBL" id="TDN81176.1"/>
    </source>
</evidence>
<evidence type="ECO:0000256" key="4">
    <source>
        <dbReference type="ARBA" id="ARBA00024746"/>
    </source>
</evidence>
<evidence type="ECO:0000256" key="3">
    <source>
        <dbReference type="ARBA" id="ARBA00022795"/>
    </source>
</evidence>
<dbReference type="EMBL" id="SNWD01000008">
    <property type="protein sequence ID" value="TDN81176.1"/>
    <property type="molecule type" value="Genomic_DNA"/>
</dbReference>
<evidence type="ECO:0000259" key="6">
    <source>
        <dbReference type="Pfam" id="PF13860"/>
    </source>
</evidence>
<keyword evidence="7" id="KW-0969">Cilium</keyword>
<dbReference type="RefSeq" id="WP_133496027.1">
    <property type="nucleotide sequence ID" value="NZ_BMLU01000008.1"/>
</dbReference>
<feature type="domain" description="FlgD/Vpr Ig-like" evidence="6">
    <location>
        <begin position="106"/>
        <end position="175"/>
    </location>
</feature>
<name>A0A4R6FIG6_9SPHN</name>
<comment type="similarity">
    <text evidence="1 5">Belongs to the FlgD family.</text>
</comment>
<accession>A0A4R6FIG6</accession>
<keyword evidence="8" id="KW-1185">Reference proteome</keyword>
<sequence length="222" mass="23027">MTTVTSTTPTPTATDTKSNASMDKLLSDKTMFLKLLTTQMQNQDPLNPMDTSQYTQQLVQFSQVEQSIQQTGALNDILAKMTGQDLVSASSLVGKTGAFDSEIAGFSDGAPASWSYAATGAPTEMVATVLDAKGNAVAAWPLDKASGTIQWDGKLADGGTAAEGLYMLSVKATDNSGGSVPVSVHANARIDEAMLDGKSVMLKGAAGATYPFGSLIGTMIKD</sequence>